<dbReference type="OrthoDB" id="9792386at2"/>
<evidence type="ECO:0000256" key="7">
    <source>
        <dbReference type="RuleBase" id="RU361270"/>
    </source>
</evidence>
<comment type="function">
    <text evidence="2">Catalyzes the hydrolysis of 5-hydroxyisourate (HIU) to 2-oxo-4-hydroxy-4-carboxy-5-ureidoimidazoline (OHCU).</text>
</comment>
<evidence type="ECO:0000313" key="9">
    <source>
        <dbReference type="EMBL" id="OKH45605.1"/>
    </source>
</evidence>
<dbReference type="InterPro" id="IPR014306">
    <property type="entry name" value="Hydroxyisourate_hydrolase"/>
</dbReference>
<dbReference type="GO" id="GO:0033971">
    <property type="term" value="F:hydroxyisourate hydrolase activity"/>
    <property type="evidence" value="ECO:0007669"/>
    <property type="project" value="UniProtKB-EC"/>
</dbReference>
<dbReference type="PROSITE" id="PS00769">
    <property type="entry name" value="TRANSTHYRETIN_2"/>
    <property type="match status" value="1"/>
</dbReference>
<dbReference type="InterPro" id="IPR023419">
    <property type="entry name" value="Transthyretin_CS"/>
</dbReference>
<dbReference type="Proteomes" id="UP000185557">
    <property type="component" value="Unassembled WGS sequence"/>
</dbReference>
<dbReference type="EC" id="3.5.2.17" evidence="7"/>
<protein>
    <recommendedName>
        <fullName evidence="7">5-hydroxyisourate hydrolase</fullName>
        <shortName evidence="7">HIU hydrolase</shortName>
        <shortName evidence="7">HIUHase</shortName>
        <ecNumber evidence="7">3.5.2.17</ecNumber>
    </recommendedName>
</protein>
<keyword evidence="5 7" id="KW-0659">Purine metabolism</keyword>
<dbReference type="PANTHER" id="PTHR10395">
    <property type="entry name" value="URICASE AND TRANSTHYRETIN-RELATED"/>
    <property type="match status" value="1"/>
</dbReference>
<feature type="domain" description="Transthyretin/hydroxyisourate hydrolase" evidence="8">
    <location>
        <begin position="4"/>
        <end position="118"/>
    </location>
</feature>
<evidence type="ECO:0000259" key="8">
    <source>
        <dbReference type="Pfam" id="PF00576"/>
    </source>
</evidence>
<dbReference type="AlphaFoldDB" id="A0A1U7J174"/>
<dbReference type="EMBL" id="MRCG01000016">
    <property type="protein sequence ID" value="OKH45605.1"/>
    <property type="molecule type" value="Genomic_DNA"/>
</dbReference>
<dbReference type="PANTHER" id="PTHR10395:SF7">
    <property type="entry name" value="5-HYDROXYISOURATE HYDROLASE"/>
    <property type="match status" value="1"/>
</dbReference>
<evidence type="ECO:0000256" key="1">
    <source>
        <dbReference type="ARBA" id="ARBA00001043"/>
    </source>
</evidence>
<gene>
    <name evidence="9" type="ORF">NIES30_18910</name>
</gene>
<dbReference type="CDD" id="cd05822">
    <property type="entry name" value="TLP_HIUase"/>
    <property type="match status" value="1"/>
</dbReference>
<reference evidence="9 10" key="1">
    <citation type="submission" date="2016-11" db="EMBL/GenBank/DDBJ databases">
        <title>Draft Genome Sequences of Nine Cyanobacterial Strains from Diverse Habitats.</title>
        <authorList>
            <person name="Zhu T."/>
            <person name="Hou S."/>
            <person name="Lu X."/>
            <person name="Hess W.R."/>
        </authorList>
    </citation>
    <scope>NUCLEOTIDE SEQUENCE [LARGE SCALE GENOMIC DNA]</scope>
    <source>
        <strain evidence="9 10">NIES-30</strain>
    </source>
</reference>
<evidence type="ECO:0000256" key="3">
    <source>
        <dbReference type="ARBA" id="ARBA00009850"/>
    </source>
</evidence>
<dbReference type="NCBIfam" id="TIGR02962">
    <property type="entry name" value="hdxy_isourate"/>
    <property type="match status" value="1"/>
</dbReference>
<dbReference type="InterPro" id="IPR023416">
    <property type="entry name" value="Transthyretin/HIU_hydrolase_d"/>
</dbReference>
<dbReference type="Gene3D" id="2.60.40.180">
    <property type="entry name" value="Transthyretin/hydroxyisourate hydrolase domain"/>
    <property type="match status" value="1"/>
</dbReference>
<organism evidence="9 10">
    <name type="scientific">Phormidium tenue NIES-30</name>
    <dbReference type="NCBI Taxonomy" id="549789"/>
    <lineage>
        <taxon>Bacteria</taxon>
        <taxon>Bacillati</taxon>
        <taxon>Cyanobacteriota</taxon>
        <taxon>Cyanophyceae</taxon>
        <taxon>Oscillatoriophycideae</taxon>
        <taxon>Oscillatoriales</taxon>
        <taxon>Oscillatoriaceae</taxon>
        <taxon>Phormidium</taxon>
    </lineage>
</organism>
<evidence type="ECO:0000256" key="4">
    <source>
        <dbReference type="ARBA" id="ARBA00011881"/>
    </source>
</evidence>
<accession>A0A1U7J174</accession>
<comment type="caution">
    <text evidence="9">The sequence shown here is derived from an EMBL/GenBank/DDBJ whole genome shotgun (WGS) entry which is preliminary data.</text>
</comment>
<keyword evidence="10" id="KW-1185">Reference proteome</keyword>
<comment type="catalytic activity">
    <reaction evidence="1 7">
        <text>5-hydroxyisourate + H2O = 5-hydroxy-2-oxo-4-ureido-2,5-dihydro-1H-imidazole-5-carboxylate + H(+)</text>
        <dbReference type="Rhea" id="RHEA:23736"/>
        <dbReference type="ChEBI" id="CHEBI:15377"/>
        <dbReference type="ChEBI" id="CHEBI:15378"/>
        <dbReference type="ChEBI" id="CHEBI:18072"/>
        <dbReference type="ChEBI" id="CHEBI:58639"/>
        <dbReference type="EC" id="3.5.2.17"/>
    </reaction>
</comment>
<sequence length="119" mass="12997">MGRLSTHVLDTALGKPAASLRLTVWAINNEADIKTALKTVETNSDGRTDEPLLEGDELHKGTYEITFDVAAYFAKTSAALSEPPFLDQIPVRFTIADPSGNFHVPLLVSPWSYSTYRGS</sequence>
<evidence type="ECO:0000256" key="5">
    <source>
        <dbReference type="ARBA" id="ARBA00022631"/>
    </source>
</evidence>
<keyword evidence="6 7" id="KW-0378">Hydrolase</keyword>
<proteinExistence type="inferred from homology"/>
<comment type="subunit">
    <text evidence="4 7">Homotetramer.</text>
</comment>
<comment type="similarity">
    <text evidence="3 7">Belongs to the transthyretin family. 5-hydroxyisourate hydrolase subfamily.</text>
</comment>
<dbReference type="STRING" id="549789.NIES30_18910"/>
<evidence type="ECO:0000256" key="6">
    <source>
        <dbReference type="ARBA" id="ARBA00022801"/>
    </source>
</evidence>
<dbReference type="FunFam" id="2.60.40.180:FF:000005">
    <property type="entry name" value="5-hydroxyisourate hydrolase"/>
    <property type="match status" value="1"/>
</dbReference>
<dbReference type="GO" id="GO:0006144">
    <property type="term" value="P:purine nucleobase metabolic process"/>
    <property type="evidence" value="ECO:0007669"/>
    <property type="project" value="UniProtKB-KW"/>
</dbReference>
<evidence type="ECO:0000313" key="10">
    <source>
        <dbReference type="Proteomes" id="UP000185557"/>
    </source>
</evidence>
<dbReference type="SUPFAM" id="SSF49472">
    <property type="entry name" value="Transthyretin (synonym: prealbumin)"/>
    <property type="match status" value="1"/>
</dbReference>
<evidence type="ECO:0000256" key="2">
    <source>
        <dbReference type="ARBA" id="ARBA00002704"/>
    </source>
</evidence>
<name>A0A1U7J174_9CYAN</name>
<dbReference type="RefSeq" id="WP_073610009.1">
    <property type="nucleotide sequence ID" value="NZ_MRCG01000016.1"/>
</dbReference>
<dbReference type="Pfam" id="PF00576">
    <property type="entry name" value="Transthyretin"/>
    <property type="match status" value="1"/>
</dbReference>
<dbReference type="InterPro" id="IPR036817">
    <property type="entry name" value="Transthyretin/HIU_hydrolase_sf"/>
</dbReference>